<dbReference type="Proteomes" id="UP000236161">
    <property type="component" value="Unassembled WGS sequence"/>
</dbReference>
<feature type="compositionally biased region" description="Polar residues" evidence="2">
    <location>
        <begin position="249"/>
        <end position="273"/>
    </location>
</feature>
<dbReference type="OrthoDB" id="608866at2759"/>
<dbReference type="InterPro" id="IPR017930">
    <property type="entry name" value="Myb_dom"/>
</dbReference>
<feature type="region of interest" description="Disordered" evidence="2">
    <location>
        <begin position="424"/>
        <end position="498"/>
    </location>
</feature>
<dbReference type="InterPro" id="IPR001005">
    <property type="entry name" value="SANT/Myb"/>
</dbReference>
<dbReference type="PROSITE" id="PS51294">
    <property type="entry name" value="HTH_MYB"/>
    <property type="match status" value="1"/>
</dbReference>
<dbReference type="CDD" id="cd11660">
    <property type="entry name" value="SANT_TRF"/>
    <property type="match status" value="1"/>
</dbReference>
<reference evidence="5 6" key="1">
    <citation type="journal article" date="2017" name="Nature">
        <title>The Apostasia genome and the evolution of orchids.</title>
        <authorList>
            <person name="Zhang G.Q."/>
            <person name="Liu K.W."/>
            <person name="Li Z."/>
            <person name="Lohaus R."/>
            <person name="Hsiao Y.Y."/>
            <person name="Niu S.C."/>
            <person name="Wang J.Y."/>
            <person name="Lin Y.C."/>
            <person name="Xu Q."/>
            <person name="Chen L.J."/>
            <person name="Yoshida K."/>
            <person name="Fujiwara S."/>
            <person name="Wang Z.W."/>
            <person name="Zhang Y.Q."/>
            <person name="Mitsuda N."/>
            <person name="Wang M."/>
            <person name="Liu G.H."/>
            <person name="Pecoraro L."/>
            <person name="Huang H.X."/>
            <person name="Xiao X.J."/>
            <person name="Lin M."/>
            <person name="Wu X.Y."/>
            <person name="Wu W.L."/>
            <person name="Chen Y.Y."/>
            <person name="Chang S.B."/>
            <person name="Sakamoto S."/>
            <person name="Ohme-Takagi M."/>
            <person name="Yagi M."/>
            <person name="Zeng S.J."/>
            <person name="Shen C.Y."/>
            <person name="Yeh C.M."/>
            <person name="Luo Y.B."/>
            <person name="Tsai W.C."/>
            <person name="Van de Peer Y."/>
            <person name="Liu Z.J."/>
        </authorList>
    </citation>
    <scope>NUCLEOTIDE SEQUENCE [LARGE SCALE GENOMIC DNA]</scope>
    <source>
        <strain evidence="6">cv. Shenzhen</strain>
        <tissue evidence="5">Stem</tissue>
    </source>
</reference>
<evidence type="ECO:0000313" key="5">
    <source>
        <dbReference type="EMBL" id="PKA46981.1"/>
    </source>
</evidence>
<evidence type="ECO:0000313" key="6">
    <source>
        <dbReference type="Proteomes" id="UP000236161"/>
    </source>
</evidence>
<dbReference type="AlphaFoldDB" id="A0A2H9ZUK7"/>
<evidence type="ECO:0000256" key="2">
    <source>
        <dbReference type="SAM" id="MobiDB-lite"/>
    </source>
</evidence>
<feature type="compositionally biased region" description="Polar residues" evidence="2">
    <location>
        <begin position="220"/>
        <end position="236"/>
    </location>
</feature>
<keyword evidence="6" id="KW-1185">Reference proteome</keyword>
<evidence type="ECO:0000259" key="4">
    <source>
        <dbReference type="PROSITE" id="PS51294"/>
    </source>
</evidence>
<protein>
    <submittedName>
        <fullName evidence="5">Uncharacterized protein</fullName>
    </submittedName>
</protein>
<dbReference type="PANTHER" id="PTHR47206">
    <property type="entry name" value="HOMEODOMAIN-LIKE SUPERFAMILY PROTEIN"/>
    <property type="match status" value="1"/>
</dbReference>
<keyword evidence="1" id="KW-0238">DNA-binding</keyword>
<accession>A0A2H9ZUK7</accession>
<evidence type="ECO:0000256" key="1">
    <source>
        <dbReference type="ARBA" id="ARBA00023125"/>
    </source>
</evidence>
<dbReference type="EMBL" id="KZ453612">
    <property type="protein sequence ID" value="PKA46981.1"/>
    <property type="molecule type" value="Genomic_DNA"/>
</dbReference>
<dbReference type="Gene3D" id="1.10.10.60">
    <property type="entry name" value="Homeodomain-like"/>
    <property type="match status" value="1"/>
</dbReference>
<proteinExistence type="predicted"/>
<dbReference type="GO" id="GO:0003677">
    <property type="term" value="F:DNA binding"/>
    <property type="evidence" value="ECO:0007669"/>
    <property type="project" value="UniProtKB-KW"/>
</dbReference>
<feature type="compositionally biased region" description="Polar residues" evidence="2">
    <location>
        <begin position="467"/>
        <end position="487"/>
    </location>
</feature>
<dbReference type="SMART" id="SM00717">
    <property type="entry name" value="SANT"/>
    <property type="match status" value="1"/>
</dbReference>
<evidence type="ECO:0000259" key="3">
    <source>
        <dbReference type="PROSITE" id="PS50090"/>
    </source>
</evidence>
<feature type="domain" description="Myb-like" evidence="3">
    <location>
        <begin position="129"/>
        <end position="178"/>
    </location>
</feature>
<sequence length="498" mass="53058">MLWRHLAYGKPLENVEDGTEPLSDESDLEFELQDTPVPGKEALAEVDFCVKVLLSSGSIGDSNPGVAATVDAPFVTSKVNESNLGVSSNKQQLTHLYGPTPVATQKKPLHVSVSNKGLDDSGPLNSGFPGKKKRKLWTKEEDMKLIAAVQKFGEGNWANVFKGDFKHERTASQLAQRWAIIRKRQTNLNHNGKSRSEEMLAAQKALSIALDMPMKGSLPTIHSGTTQAQKSSSSTVLAEATTEPLAETRNASTSTSEALNQNHNKGAPNLSSKLLTSQKRKAFLAKVKKPSTSPDPLIKAAAFAAGGRIATPSTAASLFKAARSKAAVHIQHGGSDSIRKPLGATASSTTITRPKLSQLRVCSGKAVYHPPSESTKLRSSELRNPGTSVSCNLVESVEQKRSIIISAADVDELLAEDVGGAEKEAFGISGDQKRKLNEKQQGIAGQKSMTNQSGEEDMEADGVMKQNKGSGNAGPHSSASDCYSNQDAEFEAKGNSED</sequence>
<name>A0A2H9ZUK7_9ASPA</name>
<dbReference type="PANTHER" id="PTHR47206:SF1">
    <property type="entry name" value="HOMEODOMAIN-LIKE SUPERFAMILY PROTEIN"/>
    <property type="match status" value="1"/>
</dbReference>
<dbReference type="PROSITE" id="PS50090">
    <property type="entry name" value="MYB_LIKE"/>
    <property type="match status" value="1"/>
</dbReference>
<dbReference type="SUPFAM" id="SSF46689">
    <property type="entry name" value="Homeodomain-like"/>
    <property type="match status" value="1"/>
</dbReference>
<organism evidence="5 6">
    <name type="scientific">Apostasia shenzhenica</name>
    <dbReference type="NCBI Taxonomy" id="1088818"/>
    <lineage>
        <taxon>Eukaryota</taxon>
        <taxon>Viridiplantae</taxon>
        <taxon>Streptophyta</taxon>
        <taxon>Embryophyta</taxon>
        <taxon>Tracheophyta</taxon>
        <taxon>Spermatophyta</taxon>
        <taxon>Magnoliopsida</taxon>
        <taxon>Liliopsida</taxon>
        <taxon>Asparagales</taxon>
        <taxon>Orchidaceae</taxon>
        <taxon>Apostasioideae</taxon>
        <taxon>Apostasia</taxon>
    </lineage>
</organism>
<dbReference type="STRING" id="1088818.A0A2H9ZUK7"/>
<feature type="compositionally biased region" description="Basic and acidic residues" evidence="2">
    <location>
        <begin position="424"/>
        <end position="438"/>
    </location>
</feature>
<dbReference type="InterPro" id="IPR009057">
    <property type="entry name" value="Homeodomain-like_sf"/>
</dbReference>
<gene>
    <name evidence="5" type="ORF">AXF42_Ash011655</name>
</gene>
<dbReference type="Pfam" id="PF00249">
    <property type="entry name" value="Myb_DNA-binding"/>
    <property type="match status" value="1"/>
</dbReference>
<feature type="domain" description="HTH myb-type" evidence="4">
    <location>
        <begin position="131"/>
        <end position="186"/>
    </location>
</feature>
<feature type="region of interest" description="Disordered" evidence="2">
    <location>
        <begin position="217"/>
        <end position="273"/>
    </location>
</feature>